<sequence>MTEPKTVSDQETSIDRPEPISSSSAGRLENLLSSPYWPLGSSFLKLLNFPPVFRPTFRLGGASAPIPITANSKDDQPKLVEPGKSAPLASHHMEVDLDGSPIGSDIGFCEASEAGKERLDALQDEDEDDDHTLEELLVKPNSSEKRNAAAARKPSLSDRLTEPSTWKQGSYGERSSREQDHRHSSRPPFSSIPRNTHLNIKGMASLKRSGHAPDPVRTSSNLIECNTKLHPWGSKRPSSSQLALNHPSPRTNVPPSSHKPVPIAIDLPLPSNSEPKKWIRDRYQDSDEEQDGHRVESIPERYHWSKPGYQKSEQPYDKSEKSYYKSDRSHAKDENSSYQKDENSYDRAEKSYQKTGKPYRKHEKLYQKSDAYQKPEYYNLKSFDPPISHASEAQSRASSAAGWKKHAGETGPTKMNRQNTTKDFSEEVEDRERRWMQEFQQYDVARSAHTRSISPPLSSHRRSPSRHSSESDNKYYTLTKIAPALEQALHRAVFSWINQAIAEALCRLGLWLEQKKIWSSTAWGSIRVDQLEKVVDMTYERGLEYLMFKCHTSDFMDCYKNPSSRVFSISTKILTMTHGISNLVEISHRLDCYTGKCVLFSIWAAPFHCQTSNRFQIPTPDTSREVCPSISHVPFYEEDLLFLFKKDKDPMRCLERAEKDGIVELSDQPPSRGPRPGVHCNKTWYNEIPVENKYLRLKSHWLSNKDSVDPPLFPSPTITAQTCNTALNDDDDSPSTSAGKTHKQKVSNPNGRAMERNSDNTSVSANTSITTTDPGMEHHHDHPPQGHENEDARSHRSDIIEIIKPNKHPRSHSSNVDALIESVIEQLAQNLSRRRQH</sequence>
<dbReference type="AlphaFoldDB" id="A0A2S4VSH8"/>
<proteinExistence type="predicted"/>
<feature type="compositionally biased region" description="Polar residues" evidence="1">
    <location>
        <begin position="759"/>
        <end position="773"/>
    </location>
</feature>
<protein>
    <submittedName>
        <fullName evidence="2">Uncharacterized protein</fullName>
    </submittedName>
</protein>
<feature type="compositionally biased region" description="Basic and acidic residues" evidence="1">
    <location>
        <begin position="274"/>
        <end position="303"/>
    </location>
</feature>
<accession>A0A2S4VSH8</accession>
<feature type="region of interest" description="Disordered" evidence="1">
    <location>
        <begin position="446"/>
        <end position="471"/>
    </location>
</feature>
<gene>
    <name evidence="2" type="ORF">PSTT_04514</name>
</gene>
<feature type="compositionally biased region" description="Basic and acidic residues" evidence="1">
    <location>
        <begin position="133"/>
        <end position="147"/>
    </location>
</feature>
<dbReference type="VEuPathDB" id="FungiDB:PSHT_09108"/>
<feature type="compositionally biased region" description="Polar residues" evidence="1">
    <location>
        <begin position="716"/>
        <end position="727"/>
    </location>
</feature>
<feature type="compositionally biased region" description="Basic and acidic residues" evidence="1">
    <location>
        <begin position="314"/>
        <end position="352"/>
    </location>
</feature>
<feature type="compositionally biased region" description="Basic and acidic residues" evidence="1">
    <location>
        <begin position="775"/>
        <end position="794"/>
    </location>
</feature>
<feature type="compositionally biased region" description="Polar residues" evidence="1">
    <location>
        <begin position="413"/>
        <end position="422"/>
    </location>
</feature>
<keyword evidence="3" id="KW-1185">Reference proteome</keyword>
<organism evidence="2 3">
    <name type="scientific">Puccinia striiformis</name>
    <dbReference type="NCBI Taxonomy" id="27350"/>
    <lineage>
        <taxon>Eukaryota</taxon>
        <taxon>Fungi</taxon>
        <taxon>Dikarya</taxon>
        <taxon>Basidiomycota</taxon>
        <taxon>Pucciniomycotina</taxon>
        <taxon>Pucciniomycetes</taxon>
        <taxon>Pucciniales</taxon>
        <taxon>Pucciniaceae</taxon>
        <taxon>Puccinia</taxon>
    </lineage>
</organism>
<dbReference type="EMBL" id="PKSL01000031">
    <property type="protein sequence ID" value="POW12496.1"/>
    <property type="molecule type" value="Genomic_DNA"/>
</dbReference>
<feature type="compositionally biased region" description="Polar residues" evidence="1">
    <location>
        <begin position="1"/>
        <end position="11"/>
    </location>
</feature>
<dbReference type="Proteomes" id="UP000239156">
    <property type="component" value="Unassembled WGS sequence"/>
</dbReference>
<feature type="region of interest" description="Disordered" evidence="1">
    <location>
        <begin position="63"/>
        <end position="370"/>
    </location>
</feature>
<feature type="compositionally biased region" description="Polar residues" evidence="1">
    <location>
        <begin position="236"/>
        <end position="255"/>
    </location>
</feature>
<feature type="region of interest" description="Disordered" evidence="1">
    <location>
        <begin position="388"/>
        <end position="429"/>
    </location>
</feature>
<evidence type="ECO:0000313" key="3">
    <source>
        <dbReference type="Proteomes" id="UP000239156"/>
    </source>
</evidence>
<evidence type="ECO:0000256" key="1">
    <source>
        <dbReference type="SAM" id="MobiDB-lite"/>
    </source>
</evidence>
<feature type="non-terminal residue" evidence="2">
    <location>
        <position position="837"/>
    </location>
</feature>
<feature type="compositionally biased region" description="Acidic residues" evidence="1">
    <location>
        <begin position="122"/>
        <end position="132"/>
    </location>
</feature>
<feature type="compositionally biased region" description="Low complexity" evidence="1">
    <location>
        <begin position="388"/>
        <end position="401"/>
    </location>
</feature>
<feature type="region of interest" description="Disordered" evidence="1">
    <location>
        <begin position="1"/>
        <end position="27"/>
    </location>
</feature>
<feature type="region of interest" description="Disordered" evidence="1">
    <location>
        <begin position="712"/>
        <end position="794"/>
    </location>
</feature>
<comment type="caution">
    <text evidence="2">The sequence shown here is derived from an EMBL/GenBank/DDBJ whole genome shotgun (WGS) entry which is preliminary data.</text>
</comment>
<dbReference type="VEuPathDB" id="FungiDB:PSTT_04514"/>
<name>A0A2S4VSH8_9BASI</name>
<reference evidence="2" key="1">
    <citation type="submission" date="2017-12" db="EMBL/GenBank/DDBJ databases">
        <title>Gene loss provides genomic basis for host adaptation in cereal stripe rust fungi.</title>
        <authorList>
            <person name="Xia C."/>
        </authorList>
    </citation>
    <scope>NUCLEOTIDE SEQUENCE [LARGE SCALE GENOMIC DNA]</scope>
    <source>
        <strain evidence="2">93-210</strain>
    </source>
</reference>
<evidence type="ECO:0000313" key="2">
    <source>
        <dbReference type="EMBL" id="POW12496.1"/>
    </source>
</evidence>